<dbReference type="SMART" id="SM00287">
    <property type="entry name" value="SH3b"/>
    <property type="match status" value="4"/>
</dbReference>
<dbReference type="InterPro" id="IPR036028">
    <property type="entry name" value="SH3-like_dom_sf"/>
</dbReference>
<sequence length="307" mass="32459">MNLRRRIAQLGTVLASSLCIAAGIGFASNAADAAQTTMAATDYVHVRNAAGMNGTILGVLSPAESIPVTGIKSGWYQVKYKDQTAYVYQEYLNFEGSKADGDVADGKETDMQATVNVHVRNAAGMNGSVLGVLSAGEKVQVTGKANGWYKVKYNGNPGFVYAHYLNFIGAASEGQTASGTDMIATTAVNVRSAASNSGSVIGVLDKGEKITSTGTENGWYVVNYNGKTGYVWNNFLAPGIQGADTTAEGKVLTTTANVNMRTNSSTSARVIKVVPKGAQVTVIDYENGWYRVDYDNDAGCIYGEYLK</sequence>
<dbReference type="Pfam" id="PF08239">
    <property type="entry name" value="SH3_3"/>
    <property type="match status" value="4"/>
</dbReference>
<evidence type="ECO:0000256" key="1">
    <source>
        <dbReference type="SAM" id="SignalP"/>
    </source>
</evidence>
<dbReference type="PANTHER" id="PTHR34408">
    <property type="entry name" value="FAMILY PROTEIN, PUTATIVE-RELATED"/>
    <property type="match status" value="1"/>
</dbReference>
<organism evidence="3 4">
    <name type="scientific">Bariatricus massiliensis</name>
    <dbReference type="NCBI Taxonomy" id="1745713"/>
    <lineage>
        <taxon>Bacteria</taxon>
        <taxon>Bacillati</taxon>
        <taxon>Bacillota</taxon>
        <taxon>Clostridia</taxon>
        <taxon>Lachnospirales</taxon>
        <taxon>Lachnospiraceae</taxon>
        <taxon>Bariatricus</taxon>
    </lineage>
</organism>
<protein>
    <submittedName>
        <fullName evidence="3">SH3 domain-containing protein</fullName>
    </submittedName>
</protein>
<feature type="domain" description="SH3b" evidence="2">
    <location>
        <begin position="247"/>
        <end position="307"/>
    </location>
</feature>
<dbReference type="PROSITE" id="PS51781">
    <property type="entry name" value="SH3B"/>
    <property type="match status" value="2"/>
</dbReference>
<name>A0ABS8DDQ1_9FIRM</name>
<dbReference type="EMBL" id="JAJCIS010000002">
    <property type="protein sequence ID" value="MCB7386542.1"/>
    <property type="molecule type" value="Genomic_DNA"/>
</dbReference>
<dbReference type="Proteomes" id="UP001299546">
    <property type="component" value="Unassembled WGS sequence"/>
</dbReference>
<dbReference type="InterPro" id="IPR052354">
    <property type="entry name" value="Cell_Wall_Dynamics_Protein"/>
</dbReference>
<dbReference type="Gene3D" id="2.30.30.40">
    <property type="entry name" value="SH3 Domains"/>
    <property type="match status" value="4"/>
</dbReference>
<evidence type="ECO:0000313" key="4">
    <source>
        <dbReference type="Proteomes" id="UP001299546"/>
    </source>
</evidence>
<dbReference type="PANTHER" id="PTHR34408:SF1">
    <property type="entry name" value="GLYCOSYL HYDROLASE FAMILY 19 DOMAIN-CONTAINING PROTEIN HI_1415"/>
    <property type="match status" value="1"/>
</dbReference>
<comment type="caution">
    <text evidence="3">The sequence shown here is derived from an EMBL/GenBank/DDBJ whole genome shotgun (WGS) entry which is preliminary data.</text>
</comment>
<dbReference type="RefSeq" id="WP_066736733.1">
    <property type="nucleotide sequence ID" value="NZ_JAJCIQ010000002.1"/>
</dbReference>
<accession>A0ABS8DDQ1</accession>
<dbReference type="SUPFAM" id="SSF50044">
    <property type="entry name" value="SH3-domain"/>
    <property type="match status" value="1"/>
</dbReference>
<dbReference type="InterPro" id="IPR003646">
    <property type="entry name" value="SH3-like_bac-type"/>
</dbReference>
<feature type="chain" id="PRO_5046583875" evidence="1">
    <location>
        <begin position="34"/>
        <end position="307"/>
    </location>
</feature>
<feature type="domain" description="SH3b" evidence="2">
    <location>
        <begin position="178"/>
        <end position="240"/>
    </location>
</feature>
<feature type="signal peptide" evidence="1">
    <location>
        <begin position="1"/>
        <end position="33"/>
    </location>
</feature>
<evidence type="ECO:0000259" key="2">
    <source>
        <dbReference type="PROSITE" id="PS51781"/>
    </source>
</evidence>
<keyword evidence="1" id="KW-0732">Signal</keyword>
<keyword evidence="4" id="KW-1185">Reference proteome</keyword>
<evidence type="ECO:0000313" key="3">
    <source>
        <dbReference type="EMBL" id="MCB7386542.1"/>
    </source>
</evidence>
<proteinExistence type="predicted"/>
<reference evidence="3 4" key="1">
    <citation type="submission" date="2021-10" db="EMBL/GenBank/DDBJ databases">
        <title>Collection of gut derived symbiotic bacterial strains cultured from healthy donors.</title>
        <authorList>
            <person name="Lin H."/>
            <person name="Littmann E."/>
            <person name="Kohout C."/>
            <person name="Pamer E.G."/>
        </authorList>
    </citation>
    <scope>NUCLEOTIDE SEQUENCE [LARGE SCALE GENOMIC DNA]</scope>
    <source>
        <strain evidence="3 4">DFI.1.165</strain>
    </source>
</reference>
<gene>
    <name evidence="3" type="ORF">LIZ65_04510</name>
</gene>